<evidence type="ECO:0000256" key="1">
    <source>
        <dbReference type="SAM" id="MobiDB-lite"/>
    </source>
</evidence>
<name>A0ABR1YDV8_9PEZI</name>
<keyword evidence="3" id="KW-1185">Reference proteome</keyword>
<feature type="region of interest" description="Disordered" evidence="1">
    <location>
        <begin position="111"/>
        <end position="151"/>
    </location>
</feature>
<dbReference type="Proteomes" id="UP001492380">
    <property type="component" value="Unassembled WGS sequence"/>
</dbReference>
<proteinExistence type="predicted"/>
<evidence type="ECO:0000313" key="3">
    <source>
        <dbReference type="Proteomes" id="UP001492380"/>
    </source>
</evidence>
<accession>A0ABR1YDV8</accession>
<protein>
    <submittedName>
        <fullName evidence="2">Uncharacterized protein</fullName>
    </submittedName>
</protein>
<comment type="caution">
    <text evidence="2">The sequence shown here is derived from an EMBL/GenBank/DDBJ whole genome shotgun (WGS) entry which is preliminary data.</text>
</comment>
<dbReference type="EMBL" id="JBBWRZ010000011">
    <property type="protein sequence ID" value="KAK8225922.1"/>
    <property type="molecule type" value="Genomic_DNA"/>
</dbReference>
<sequence>MSMRVSGTFILLWDHTNNSPTDSQRSEPNETNQTTDETAPTHPGNLHNPTPIHVHLSVTVNVFPVDNGGQQENAPTSTHPVNLEQALPEIVSRSGILETALRLLVENMTTNNTLSSNDSQQRRSTESETSREVPGEHQRNEITPPETMADLDPAQFGFILIDPEASHDDENTLYWRQQRHAHSGSAAEGSFSGPYTRNEMLEMISEETT</sequence>
<reference evidence="2 3" key="1">
    <citation type="submission" date="2024-04" db="EMBL/GenBank/DDBJ databases">
        <title>Phyllosticta paracitricarpa is synonymous to the EU quarantine fungus P. citricarpa based on phylogenomic analyses.</title>
        <authorList>
            <consortium name="Lawrence Berkeley National Laboratory"/>
            <person name="Van Ingen-Buijs V.A."/>
            <person name="Van Westerhoven A.C."/>
            <person name="Haridas S."/>
            <person name="Skiadas P."/>
            <person name="Martin F."/>
            <person name="Groenewald J.Z."/>
            <person name="Crous P.W."/>
            <person name="Seidl M.F."/>
        </authorList>
    </citation>
    <scope>NUCLEOTIDE SEQUENCE [LARGE SCALE GENOMIC DNA]</scope>
    <source>
        <strain evidence="2 3">CBS 123374</strain>
    </source>
</reference>
<organism evidence="2 3">
    <name type="scientific">Phyllosticta capitalensis</name>
    <dbReference type="NCBI Taxonomy" id="121624"/>
    <lineage>
        <taxon>Eukaryota</taxon>
        <taxon>Fungi</taxon>
        <taxon>Dikarya</taxon>
        <taxon>Ascomycota</taxon>
        <taxon>Pezizomycotina</taxon>
        <taxon>Dothideomycetes</taxon>
        <taxon>Dothideomycetes incertae sedis</taxon>
        <taxon>Botryosphaeriales</taxon>
        <taxon>Phyllostictaceae</taxon>
        <taxon>Phyllosticta</taxon>
    </lineage>
</organism>
<feature type="compositionally biased region" description="Basic and acidic residues" evidence="1">
    <location>
        <begin position="120"/>
        <end position="140"/>
    </location>
</feature>
<evidence type="ECO:0000313" key="2">
    <source>
        <dbReference type="EMBL" id="KAK8225922.1"/>
    </source>
</evidence>
<feature type="compositionally biased region" description="Polar residues" evidence="1">
    <location>
        <begin position="29"/>
        <end position="38"/>
    </location>
</feature>
<feature type="region of interest" description="Disordered" evidence="1">
    <location>
        <begin position="14"/>
        <end position="51"/>
    </location>
</feature>
<gene>
    <name evidence="2" type="ORF">HDK90DRAFT_469625</name>
</gene>